<dbReference type="RefSeq" id="XP_024881722.1">
    <property type="nucleotide sequence ID" value="XM_025025954.1"/>
</dbReference>
<evidence type="ECO:0000256" key="5">
    <source>
        <dbReference type="SAM" id="MobiDB-lite"/>
    </source>
</evidence>
<feature type="compositionally biased region" description="Low complexity" evidence="5">
    <location>
        <begin position="265"/>
        <end position="274"/>
    </location>
</feature>
<dbReference type="InterPro" id="IPR013083">
    <property type="entry name" value="Znf_RING/FYVE/PHD"/>
</dbReference>
<dbReference type="PANTHER" id="PTHR45729">
    <property type="entry name" value="RABPHILIN, ISOFORM A"/>
    <property type="match status" value="1"/>
</dbReference>
<feature type="compositionally biased region" description="Basic and acidic residues" evidence="5">
    <location>
        <begin position="554"/>
        <end position="577"/>
    </location>
</feature>
<feature type="domain" description="RabBD" evidence="7">
    <location>
        <begin position="54"/>
        <end position="233"/>
    </location>
</feature>
<evidence type="ECO:0000256" key="2">
    <source>
        <dbReference type="ARBA" id="ARBA00022771"/>
    </source>
</evidence>
<dbReference type="GO" id="GO:0098793">
    <property type="term" value="C:presynapse"/>
    <property type="evidence" value="ECO:0007669"/>
    <property type="project" value="GOC"/>
</dbReference>
<dbReference type="GO" id="GO:0006886">
    <property type="term" value="P:intracellular protein transport"/>
    <property type="evidence" value="ECO:0007669"/>
    <property type="project" value="InterPro"/>
</dbReference>
<dbReference type="GO" id="GO:0031267">
    <property type="term" value="F:small GTPase binding"/>
    <property type="evidence" value="ECO:0007669"/>
    <property type="project" value="InterPro"/>
</dbReference>
<evidence type="ECO:0000259" key="7">
    <source>
        <dbReference type="PROSITE" id="PS50916"/>
    </source>
</evidence>
<dbReference type="PROSITE" id="PS50178">
    <property type="entry name" value="ZF_FYVE"/>
    <property type="match status" value="1"/>
</dbReference>
<feature type="compositionally biased region" description="Acidic residues" evidence="5">
    <location>
        <begin position="398"/>
        <end position="407"/>
    </location>
</feature>
<dbReference type="Pfam" id="PF02318">
    <property type="entry name" value="FYVE_2"/>
    <property type="match status" value="1"/>
</dbReference>
<organism evidence="8 9">
    <name type="scientific">Temnothorax curvispinosus</name>
    <dbReference type="NCBI Taxonomy" id="300111"/>
    <lineage>
        <taxon>Eukaryota</taxon>
        <taxon>Metazoa</taxon>
        <taxon>Ecdysozoa</taxon>
        <taxon>Arthropoda</taxon>
        <taxon>Hexapoda</taxon>
        <taxon>Insecta</taxon>
        <taxon>Pterygota</taxon>
        <taxon>Neoptera</taxon>
        <taxon>Endopterygota</taxon>
        <taxon>Hymenoptera</taxon>
        <taxon>Apocrita</taxon>
        <taxon>Aculeata</taxon>
        <taxon>Formicoidea</taxon>
        <taxon>Formicidae</taxon>
        <taxon>Myrmicinae</taxon>
        <taxon>Temnothorax</taxon>
    </lineage>
</organism>
<keyword evidence="1" id="KW-0479">Metal-binding</keyword>
<dbReference type="GO" id="GO:0008270">
    <property type="term" value="F:zinc ion binding"/>
    <property type="evidence" value="ECO:0007669"/>
    <property type="project" value="UniProtKB-KW"/>
</dbReference>
<keyword evidence="8" id="KW-1185">Reference proteome</keyword>
<evidence type="ECO:0000313" key="8">
    <source>
        <dbReference type="Proteomes" id="UP000504618"/>
    </source>
</evidence>
<dbReference type="GO" id="GO:0061669">
    <property type="term" value="P:spontaneous neurotransmitter secretion"/>
    <property type="evidence" value="ECO:0007669"/>
    <property type="project" value="TreeGrafter"/>
</dbReference>
<feature type="compositionally biased region" description="Low complexity" evidence="5">
    <location>
        <begin position="307"/>
        <end position="332"/>
    </location>
</feature>
<reference evidence="9" key="1">
    <citation type="submission" date="2025-08" db="UniProtKB">
        <authorList>
            <consortium name="RefSeq"/>
        </authorList>
    </citation>
    <scope>IDENTIFICATION</scope>
    <source>
        <tissue evidence="9">Whole body</tissue>
    </source>
</reference>
<feature type="compositionally biased region" description="Polar residues" evidence="5">
    <location>
        <begin position="290"/>
        <end position="306"/>
    </location>
</feature>
<dbReference type="SUPFAM" id="SSF57903">
    <property type="entry name" value="FYVE/PHD zinc finger"/>
    <property type="match status" value="1"/>
</dbReference>
<sequence>MDEPITRGRWVCPNDRQLALRAKLRTGWSVKTGSFESHGWGQYPNSCTSSSNRCGQSYLLSDDERQAIIQVIQRAEALDLSEQERVGRLVERLENMKRNVCVVTSTRSNERRGCGRRCSGGARCVCSCALCGEKFGAVLGASANLCKDCRKYICQKCGIEATRLNPSRGSGDENDASTSSRSSLRVVRFAQERAGVQRIVPRSHGNAQKQFLCRICAETREMWKKSGAWFFKGMPKYILPEKKERGWSRPGHRTSTWTIGGPCKSLDSTDAQDSSSDDDATRRLAVTRGHSPTNLSSNRDSTSTKLTISSPATSTSSPRSPRGRPNGLSPSGYREDASSDRLDKSCLSIASQCSRLSPTGSISTPRSRASGKSPNEPQVEQRVSFENIFVDDEKANEADEDEEEDTEETRKDASTSLDRSKGSQTKGTNDSDDANHASRNAIPDYGQDFPREERRTEREQVLGSGELIQHSQQQSSEDLKNPGISTRNGTRLWKSRSLLAIRPGRSVPPVQGGTCASSKAHGYPRSRRPFLQAEHTARREGIDEQTTANEDGAQDARSRVQRDGELLRNDRNRHLDRQGIAYSNHPGRSLGPGFPGRGEISPTRIATISNKALQSFSASSLSSGQRRGNLGHVFKRSRADPAKPELLHASTCAISHGTLCHESPAHGQQRVF</sequence>
<evidence type="ECO:0000259" key="6">
    <source>
        <dbReference type="PROSITE" id="PS50178"/>
    </source>
</evidence>
<feature type="region of interest" description="Disordered" evidence="5">
    <location>
        <begin position="244"/>
        <end position="340"/>
    </location>
</feature>
<evidence type="ECO:0000313" key="9">
    <source>
        <dbReference type="RefSeq" id="XP_024881722.1"/>
    </source>
</evidence>
<evidence type="ECO:0000256" key="4">
    <source>
        <dbReference type="PROSITE-ProRule" id="PRU00091"/>
    </source>
</evidence>
<dbReference type="InterPro" id="IPR041282">
    <property type="entry name" value="FYVE_2"/>
</dbReference>
<feature type="compositionally biased region" description="Basic and acidic residues" evidence="5">
    <location>
        <begin position="449"/>
        <end position="460"/>
    </location>
</feature>
<dbReference type="PROSITE" id="PS50916">
    <property type="entry name" value="RABBD"/>
    <property type="match status" value="1"/>
</dbReference>
<dbReference type="InterPro" id="IPR043566">
    <property type="entry name" value="Rabphilin/DOC2/Noc2"/>
</dbReference>
<feature type="domain" description="FYVE-type" evidence="6">
    <location>
        <begin position="128"/>
        <end position="221"/>
    </location>
</feature>
<evidence type="ECO:0000256" key="3">
    <source>
        <dbReference type="ARBA" id="ARBA00022833"/>
    </source>
</evidence>
<feature type="compositionally biased region" description="Basic and acidic residues" evidence="5">
    <location>
        <begin position="408"/>
        <end position="421"/>
    </location>
</feature>
<feature type="compositionally biased region" description="Polar residues" evidence="5">
    <location>
        <begin position="355"/>
        <end position="378"/>
    </location>
</feature>
<dbReference type="InterPro" id="IPR011011">
    <property type="entry name" value="Znf_FYVE_PHD"/>
</dbReference>
<evidence type="ECO:0000256" key="1">
    <source>
        <dbReference type="ARBA" id="ARBA00022723"/>
    </source>
</evidence>
<dbReference type="PANTHER" id="PTHR45729:SF6">
    <property type="entry name" value="RABPHILIN, ISOFORM A"/>
    <property type="match status" value="1"/>
</dbReference>
<keyword evidence="3" id="KW-0862">Zinc</keyword>
<gene>
    <name evidence="9" type="primary">LOC112460971</name>
</gene>
<dbReference type="Proteomes" id="UP000504618">
    <property type="component" value="Unplaced"/>
</dbReference>
<feature type="region of interest" description="Disordered" evidence="5">
    <location>
        <begin position="355"/>
        <end position="491"/>
    </location>
</feature>
<dbReference type="AlphaFoldDB" id="A0A6J1QHA4"/>
<dbReference type="InterPro" id="IPR010911">
    <property type="entry name" value="Rab_BD"/>
</dbReference>
<accession>A0A6J1QHA4</accession>
<proteinExistence type="predicted"/>
<feature type="region of interest" description="Disordered" evidence="5">
    <location>
        <begin position="503"/>
        <end position="601"/>
    </location>
</feature>
<protein>
    <submittedName>
        <fullName evidence="9">Uncharacterized protein LOC112460971 isoform X2</fullName>
    </submittedName>
</protein>
<dbReference type="Gene3D" id="3.30.40.10">
    <property type="entry name" value="Zinc/RING finger domain, C3HC4 (zinc finger)"/>
    <property type="match status" value="1"/>
</dbReference>
<dbReference type="GO" id="GO:0017158">
    <property type="term" value="P:regulation of calcium ion-dependent exocytosis"/>
    <property type="evidence" value="ECO:0007669"/>
    <property type="project" value="TreeGrafter"/>
</dbReference>
<keyword evidence="2 4" id="KW-0863">Zinc-finger</keyword>
<dbReference type="GeneID" id="112460971"/>
<name>A0A6J1QHA4_9HYME</name>
<dbReference type="GO" id="GO:0006887">
    <property type="term" value="P:exocytosis"/>
    <property type="evidence" value="ECO:0007669"/>
    <property type="project" value="TreeGrafter"/>
</dbReference>
<dbReference type="InterPro" id="IPR017455">
    <property type="entry name" value="Znf_FYVE-rel"/>
</dbReference>